<evidence type="ECO:0000313" key="2">
    <source>
        <dbReference type="Proteomes" id="UP000030949"/>
    </source>
</evidence>
<name>A0A0B1Z6V6_9PSED</name>
<accession>A0A0B1Z6V6</accession>
<dbReference type="Gene3D" id="1.10.620.20">
    <property type="entry name" value="Ribonucleotide Reductase, subunit A"/>
    <property type="match status" value="1"/>
</dbReference>
<protein>
    <submittedName>
        <fullName evidence="1">Aminobenzoate oxygenase</fullName>
    </submittedName>
</protein>
<dbReference type="Pfam" id="PF11583">
    <property type="entry name" value="AurF"/>
    <property type="match status" value="1"/>
</dbReference>
<dbReference type="InterPro" id="IPR012348">
    <property type="entry name" value="RNR-like"/>
</dbReference>
<proteinExistence type="predicted"/>
<organism evidence="1 2">
    <name type="scientific">Pseudomonas frederiksbergensis</name>
    <dbReference type="NCBI Taxonomy" id="104087"/>
    <lineage>
        <taxon>Bacteria</taxon>
        <taxon>Pseudomonadati</taxon>
        <taxon>Pseudomonadota</taxon>
        <taxon>Gammaproteobacteria</taxon>
        <taxon>Pseudomonadales</taxon>
        <taxon>Pseudomonadaceae</taxon>
        <taxon>Pseudomonas</taxon>
    </lineage>
</organism>
<dbReference type="InterPro" id="IPR025859">
    <property type="entry name" value="AurF/CmlI"/>
</dbReference>
<gene>
    <name evidence="1" type="ORF">JZ00_08615</name>
</gene>
<dbReference type="AlphaFoldDB" id="A0A0B1Z6V6"/>
<dbReference type="EMBL" id="JQGJ01000004">
    <property type="protein sequence ID" value="KHK65097.1"/>
    <property type="molecule type" value="Genomic_DNA"/>
</dbReference>
<dbReference type="GO" id="GO:0016491">
    <property type="term" value="F:oxidoreductase activity"/>
    <property type="evidence" value="ECO:0007669"/>
    <property type="project" value="InterPro"/>
</dbReference>
<evidence type="ECO:0000313" key="1">
    <source>
        <dbReference type="EMBL" id="KHK65097.1"/>
    </source>
</evidence>
<dbReference type="OrthoDB" id="505347at2"/>
<sequence length="317" mass="36191">MSGPTSARASRYTLGDWDGKAAVRARQDDYRLPDDLERQLSSRNWFPPAFIPYIEHPLVIQAGHSVGQRLAANHLVYFLDYTTMLEHRVVNRSVETLVHGELAVPIPRQMKTAALQLYTDEGYHALFSHEVAEQIATFYGIHERPPARRIGRLLEVIQRCPLPNRPLAWFLLGFVSETIIARELLTLTRKTLVSTVYRMLRTHLEDEARHSRYFSEVFSYLWPILDVTQRQLAARLLLEIIALYFEPDMPWLMRSLASVGFDEPASRQIVAGIVLPHAHAARVRSGAVSTLLAMRRAGFFDDDHNRALFCEAGFIDA</sequence>
<dbReference type="Proteomes" id="UP000030949">
    <property type="component" value="Unassembled WGS sequence"/>
</dbReference>
<reference evidence="2" key="1">
    <citation type="submission" date="2015-03" db="EMBL/GenBank/DDBJ databases">
        <title>Pseudomonas frederiksbergensis hydrocarbon degrader.</title>
        <authorList>
            <person name="Brown L.M."/>
            <person name="Ruiz O.N."/>
            <person name="Mueller S."/>
            <person name="Gunasekera T.S."/>
        </authorList>
    </citation>
    <scope>NUCLEOTIDE SEQUENCE [LARGE SCALE GENOMIC DNA]</scope>
    <source>
        <strain evidence="2">SI8</strain>
    </source>
</reference>
<dbReference type="RefSeq" id="WP_039590418.1">
    <property type="nucleotide sequence ID" value="NZ_CP142104.1"/>
</dbReference>
<comment type="caution">
    <text evidence="1">The sequence shown here is derived from an EMBL/GenBank/DDBJ whole genome shotgun (WGS) entry which is preliminary data.</text>
</comment>